<dbReference type="GO" id="GO:0005886">
    <property type="term" value="C:plasma membrane"/>
    <property type="evidence" value="ECO:0007669"/>
    <property type="project" value="UniProtKB-SubCell"/>
</dbReference>
<dbReference type="AlphaFoldDB" id="A0A437QXY7"/>
<evidence type="ECO:0000313" key="12">
    <source>
        <dbReference type="Proteomes" id="UP000287447"/>
    </source>
</evidence>
<dbReference type="PROSITE" id="PS50893">
    <property type="entry name" value="ABC_TRANSPORTER_2"/>
    <property type="match status" value="1"/>
</dbReference>
<gene>
    <name evidence="11" type="ORF">EOI86_09260</name>
</gene>
<dbReference type="GO" id="GO:0034040">
    <property type="term" value="F:ATPase-coupled lipid transmembrane transporter activity"/>
    <property type="evidence" value="ECO:0007669"/>
    <property type="project" value="TreeGrafter"/>
</dbReference>
<evidence type="ECO:0000256" key="4">
    <source>
        <dbReference type="ARBA" id="ARBA00022840"/>
    </source>
</evidence>
<name>A0A437QXY7_9PROT</name>
<dbReference type="GO" id="GO:0005524">
    <property type="term" value="F:ATP binding"/>
    <property type="evidence" value="ECO:0007669"/>
    <property type="project" value="UniProtKB-KW"/>
</dbReference>
<dbReference type="PANTHER" id="PTHR24221">
    <property type="entry name" value="ATP-BINDING CASSETTE SUB-FAMILY B"/>
    <property type="match status" value="1"/>
</dbReference>
<dbReference type="SUPFAM" id="SSF52540">
    <property type="entry name" value="P-loop containing nucleoside triphosphate hydrolases"/>
    <property type="match status" value="1"/>
</dbReference>
<keyword evidence="6 8" id="KW-0472">Membrane</keyword>
<keyword evidence="12" id="KW-1185">Reference proteome</keyword>
<dbReference type="Pfam" id="PF00005">
    <property type="entry name" value="ABC_tran"/>
    <property type="match status" value="1"/>
</dbReference>
<evidence type="ECO:0000256" key="8">
    <source>
        <dbReference type="SAM" id="Phobius"/>
    </source>
</evidence>
<dbReference type="OrthoDB" id="9772049at2"/>
<keyword evidence="5 8" id="KW-1133">Transmembrane helix</keyword>
<organism evidence="11 12">
    <name type="scientific">Hwanghaeella grinnelliae</name>
    <dbReference type="NCBI Taxonomy" id="2500179"/>
    <lineage>
        <taxon>Bacteria</taxon>
        <taxon>Pseudomonadati</taxon>
        <taxon>Pseudomonadota</taxon>
        <taxon>Alphaproteobacteria</taxon>
        <taxon>Rhodospirillales</taxon>
        <taxon>Rhodospirillaceae</taxon>
        <taxon>Hwanghaeella</taxon>
    </lineage>
</organism>
<feature type="transmembrane region" description="Helical" evidence="8">
    <location>
        <begin position="12"/>
        <end position="31"/>
    </location>
</feature>
<evidence type="ECO:0000256" key="7">
    <source>
        <dbReference type="SAM" id="MobiDB-lite"/>
    </source>
</evidence>
<feature type="transmembrane region" description="Helical" evidence="8">
    <location>
        <begin position="238"/>
        <end position="263"/>
    </location>
</feature>
<keyword evidence="3" id="KW-0547">Nucleotide-binding</keyword>
<feature type="transmembrane region" description="Helical" evidence="8">
    <location>
        <begin position="121"/>
        <end position="150"/>
    </location>
</feature>
<accession>A0A437QXY7</accession>
<dbReference type="InterPro" id="IPR027417">
    <property type="entry name" value="P-loop_NTPase"/>
</dbReference>
<dbReference type="InterPro" id="IPR011527">
    <property type="entry name" value="ABC1_TM_dom"/>
</dbReference>
<feature type="transmembrane region" description="Helical" evidence="8">
    <location>
        <begin position="43"/>
        <end position="69"/>
    </location>
</feature>
<protein>
    <submittedName>
        <fullName evidence="11">ATP-binding cassette domain-containing protein</fullName>
    </submittedName>
</protein>
<dbReference type="Proteomes" id="UP000287447">
    <property type="component" value="Unassembled WGS sequence"/>
</dbReference>
<evidence type="ECO:0000313" key="11">
    <source>
        <dbReference type="EMBL" id="RVU39405.1"/>
    </source>
</evidence>
<dbReference type="SMART" id="SM00382">
    <property type="entry name" value="AAA"/>
    <property type="match status" value="1"/>
</dbReference>
<dbReference type="PROSITE" id="PS00211">
    <property type="entry name" value="ABC_TRANSPORTER_1"/>
    <property type="match status" value="1"/>
</dbReference>
<feature type="transmembrane region" description="Helical" evidence="8">
    <location>
        <begin position="156"/>
        <end position="175"/>
    </location>
</feature>
<evidence type="ECO:0000259" key="10">
    <source>
        <dbReference type="PROSITE" id="PS50929"/>
    </source>
</evidence>
<evidence type="ECO:0000256" key="6">
    <source>
        <dbReference type="ARBA" id="ARBA00023136"/>
    </source>
</evidence>
<dbReference type="GO" id="GO:0140359">
    <property type="term" value="F:ABC-type transporter activity"/>
    <property type="evidence" value="ECO:0007669"/>
    <property type="project" value="InterPro"/>
</dbReference>
<evidence type="ECO:0000259" key="9">
    <source>
        <dbReference type="PROSITE" id="PS50893"/>
    </source>
</evidence>
<dbReference type="InterPro" id="IPR003593">
    <property type="entry name" value="AAA+_ATPase"/>
</dbReference>
<dbReference type="InterPro" id="IPR017871">
    <property type="entry name" value="ABC_transporter-like_CS"/>
</dbReference>
<dbReference type="PANTHER" id="PTHR24221:SF248">
    <property type="entry name" value="ABC TRANSPORTER TRANSMEMBRANE REGION"/>
    <property type="match status" value="1"/>
</dbReference>
<reference evidence="12" key="1">
    <citation type="submission" date="2019-01" db="EMBL/GenBank/DDBJ databases">
        <title>Gri0909 isolated from a small marine red alga.</title>
        <authorList>
            <person name="Kim J."/>
            <person name="Jeong S.E."/>
            <person name="Jeon C.O."/>
        </authorList>
    </citation>
    <scope>NUCLEOTIDE SEQUENCE [LARGE SCALE GENOMIC DNA]</scope>
    <source>
        <strain evidence="12">Gri0909</strain>
    </source>
</reference>
<comment type="caution">
    <text evidence="11">The sequence shown here is derived from an EMBL/GenBank/DDBJ whole genome shotgun (WGS) entry which is preliminary data.</text>
</comment>
<dbReference type="GO" id="GO:0016887">
    <property type="term" value="F:ATP hydrolysis activity"/>
    <property type="evidence" value="ECO:0007669"/>
    <property type="project" value="InterPro"/>
</dbReference>
<sequence length="577" mass="61583">MIELIARLLSRPGVAALLLLSSFVISILMLVPPIYVMQVLNRYVAFGVDGTLFTLASGALMAIVMEFLLRWARLRIANNVSVKADDELARKLGEALTDTRLGHSESVKTATKRRLMMDLEVVQGAFSAPSINTVLDVPFTIVLIIALLIIDPMLAGVTISACLFLSLCAIASAMAEKHAARERSGSDRPSIGPIQDDIVSAPGVVRAFTGRSFVLHGWRTTVRAQQAMARKLAHNRGMISTISNATTAVTTVAVVGIGAVLVVRREIDVGILIAANILSARTVAGFSRAAFSAGTFARASQTLARLRQLERMPREAKSGAMLGDFAGRLTFDDVTFAYGGTTAPLFEGVTFSLEPGDILIVHGANGTGKSSFAELVMGLRDPLRGAILVDGVDLRQVAMPWWRTQTCYLPQDTTLLNATISDNLRILNPSLDGPDLNRAIQAAEARDLVARMPAGLETPVEDNGRHFAPGERKRLALARALTTDGKLVIFDEPLEGLDGPGKAAIGGLLKSFAASGRTIIVCSSDPAIIREADWLLDLDEKPRPTLKKGPGRKGRDTQVKPALADNDLPAASQGGQG</sequence>
<keyword evidence="4 11" id="KW-0067">ATP-binding</keyword>
<dbReference type="EMBL" id="SADE01000001">
    <property type="protein sequence ID" value="RVU39405.1"/>
    <property type="molecule type" value="Genomic_DNA"/>
</dbReference>
<feature type="region of interest" description="Disordered" evidence="7">
    <location>
        <begin position="539"/>
        <end position="577"/>
    </location>
</feature>
<evidence type="ECO:0000256" key="1">
    <source>
        <dbReference type="ARBA" id="ARBA00004651"/>
    </source>
</evidence>
<dbReference type="Pfam" id="PF00664">
    <property type="entry name" value="ABC_membrane"/>
    <property type="match status" value="1"/>
</dbReference>
<keyword evidence="2 8" id="KW-0812">Transmembrane</keyword>
<comment type="subcellular location">
    <subcellularLocation>
        <location evidence="1">Cell membrane</location>
        <topology evidence="1">Multi-pass membrane protein</topology>
    </subcellularLocation>
</comment>
<feature type="domain" description="ABC transporter" evidence="9">
    <location>
        <begin position="329"/>
        <end position="565"/>
    </location>
</feature>
<dbReference type="InterPro" id="IPR036640">
    <property type="entry name" value="ABC1_TM_sf"/>
</dbReference>
<evidence type="ECO:0000256" key="5">
    <source>
        <dbReference type="ARBA" id="ARBA00022989"/>
    </source>
</evidence>
<dbReference type="InterPro" id="IPR039421">
    <property type="entry name" value="Type_1_exporter"/>
</dbReference>
<feature type="domain" description="ABC transmembrane type-1" evidence="10">
    <location>
        <begin position="16"/>
        <end position="298"/>
    </location>
</feature>
<evidence type="ECO:0000256" key="3">
    <source>
        <dbReference type="ARBA" id="ARBA00022741"/>
    </source>
</evidence>
<dbReference type="Gene3D" id="3.40.50.300">
    <property type="entry name" value="P-loop containing nucleotide triphosphate hydrolases"/>
    <property type="match status" value="1"/>
</dbReference>
<evidence type="ECO:0000256" key="2">
    <source>
        <dbReference type="ARBA" id="ARBA00022692"/>
    </source>
</evidence>
<dbReference type="RefSeq" id="WP_127764776.1">
    <property type="nucleotide sequence ID" value="NZ_SADE01000001.1"/>
</dbReference>
<dbReference type="Gene3D" id="1.20.1560.10">
    <property type="entry name" value="ABC transporter type 1, transmembrane domain"/>
    <property type="match status" value="1"/>
</dbReference>
<dbReference type="SUPFAM" id="SSF90123">
    <property type="entry name" value="ABC transporter transmembrane region"/>
    <property type="match status" value="1"/>
</dbReference>
<proteinExistence type="predicted"/>
<dbReference type="PROSITE" id="PS50929">
    <property type="entry name" value="ABC_TM1F"/>
    <property type="match status" value="1"/>
</dbReference>
<dbReference type="InterPro" id="IPR003439">
    <property type="entry name" value="ABC_transporter-like_ATP-bd"/>
</dbReference>